<feature type="chain" id="PRO_5012578585" description="8 kDa Amblyomma family member" evidence="2">
    <location>
        <begin position="26"/>
        <end position="85"/>
    </location>
</feature>
<sequence>MVSKSLIFSFFAIAIILICAGCTYAAQGRCGNACEVGRSSVAGGCNSGCSCKMSSQTNYHKKSNRGVGTCQPSRGNYRARRSRRH</sequence>
<feature type="region of interest" description="Disordered" evidence="1">
    <location>
        <begin position="55"/>
        <end position="85"/>
    </location>
</feature>
<organism evidence="3">
    <name type="scientific">Rhipicephalus zambeziensis</name>
    <dbReference type="NCBI Taxonomy" id="60191"/>
    <lineage>
        <taxon>Eukaryota</taxon>
        <taxon>Metazoa</taxon>
        <taxon>Ecdysozoa</taxon>
        <taxon>Arthropoda</taxon>
        <taxon>Chelicerata</taxon>
        <taxon>Arachnida</taxon>
        <taxon>Acari</taxon>
        <taxon>Parasitiformes</taxon>
        <taxon>Ixodida</taxon>
        <taxon>Ixodoidea</taxon>
        <taxon>Ixodidae</taxon>
        <taxon>Rhipicephalinae</taxon>
        <taxon>Rhipicephalus</taxon>
        <taxon>Rhipicephalus</taxon>
    </lineage>
</organism>
<dbReference type="EMBL" id="GFPF01003109">
    <property type="protein sequence ID" value="MAA14255.1"/>
    <property type="molecule type" value="Transcribed_RNA"/>
</dbReference>
<evidence type="ECO:0008006" key="4">
    <source>
        <dbReference type="Google" id="ProtNLM"/>
    </source>
</evidence>
<proteinExistence type="predicted"/>
<evidence type="ECO:0000313" key="3">
    <source>
        <dbReference type="EMBL" id="MAA14255.1"/>
    </source>
</evidence>
<reference evidence="3" key="1">
    <citation type="journal article" date="2017" name="Parasit. Vectors">
        <title>Sialotranscriptomics of Rhipicephalus zambeziensis reveals intricate expression profiles of secretory proteins and suggests tight temporal transcriptional regulation during blood-feeding.</title>
        <authorList>
            <person name="de Castro M.H."/>
            <person name="de Klerk D."/>
            <person name="Pienaar R."/>
            <person name="Rees D.J.G."/>
            <person name="Mans B.J."/>
        </authorList>
    </citation>
    <scope>NUCLEOTIDE SEQUENCE</scope>
    <source>
        <tissue evidence="3">Salivary glands</tissue>
    </source>
</reference>
<feature type="signal peptide" evidence="2">
    <location>
        <begin position="1"/>
        <end position="25"/>
    </location>
</feature>
<evidence type="ECO:0000256" key="1">
    <source>
        <dbReference type="SAM" id="MobiDB-lite"/>
    </source>
</evidence>
<protein>
    <recommendedName>
        <fullName evidence="4">8 kDa Amblyomma family member</fullName>
    </recommendedName>
</protein>
<name>A0A224YBH5_9ACAR</name>
<dbReference type="AlphaFoldDB" id="A0A224YBH5"/>
<keyword evidence="2" id="KW-0732">Signal</keyword>
<accession>A0A224YBH5</accession>
<evidence type="ECO:0000256" key="2">
    <source>
        <dbReference type="SAM" id="SignalP"/>
    </source>
</evidence>